<dbReference type="Proteomes" id="UP001365542">
    <property type="component" value="Unassembled WGS sequence"/>
</dbReference>
<dbReference type="EMBL" id="JAVHJO010000012">
    <property type="protein sequence ID" value="KAK6532108.1"/>
    <property type="molecule type" value="Genomic_DNA"/>
</dbReference>
<name>A0AAV9X137_9PEZI</name>
<dbReference type="InterPro" id="IPR002347">
    <property type="entry name" value="SDR_fam"/>
</dbReference>
<gene>
    <name evidence="4" type="ORF">TWF694_003270</name>
</gene>
<evidence type="ECO:0000256" key="1">
    <source>
        <dbReference type="ARBA" id="ARBA00006484"/>
    </source>
</evidence>
<evidence type="ECO:0000313" key="4">
    <source>
        <dbReference type="EMBL" id="KAK6532108.1"/>
    </source>
</evidence>
<keyword evidence="2" id="KW-0521">NADP</keyword>
<dbReference type="Gene3D" id="3.40.50.720">
    <property type="entry name" value="NAD(P)-binding Rossmann-like Domain"/>
    <property type="match status" value="1"/>
</dbReference>
<dbReference type="Pfam" id="PF00106">
    <property type="entry name" value="adh_short"/>
    <property type="match status" value="1"/>
</dbReference>
<proteinExistence type="inferred from homology"/>
<dbReference type="SUPFAM" id="SSF51735">
    <property type="entry name" value="NAD(P)-binding Rossmann-fold domains"/>
    <property type="match status" value="1"/>
</dbReference>
<dbReference type="PANTHER" id="PTHR24322:SF736">
    <property type="entry name" value="RETINOL DEHYDROGENASE 10"/>
    <property type="match status" value="1"/>
</dbReference>
<sequence length="334" mass="37663">MSLPLLTGSIYLFLKWAPSNYQQPVLTAIGPYISDSALGTVAKVCGWVFCLSMVSGFNSWLSWKVENNWVEDKYDWNRELVLVTGASSGFGEMMAEQLAERGTKVITMARRPLKPELSAYKNVHHYQVDLSDWDGLALTAKQIKEEHGDPTVLVLNAGVASRTPFMQKKFTDIKKLIDVNLISHFAMLHHFLPAMIKKNHGYIMSIASVVGYLSMTGLCDYGTTKSGMVALHETLRQELRHVHKANKIRTSIIHTGWTKTAIIDDWEKGLKERGQITMPLADVVKPIMELLYSGYGTQLIIPGFLGFVAGMRGWPFWAQEFVRDKLNPYTGEYR</sequence>
<dbReference type="PROSITE" id="PS00061">
    <property type="entry name" value="ADH_SHORT"/>
    <property type="match status" value="1"/>
</dbReference>
<keyword evidence="5" id="KW-1185">Reference proteome</keyword>
<dbReference type="PRINTS" id="PR00081">
    <property type="entry name" value="GDHRDH"/>
</dbReference>
<dbReference type="InterPro" id="IPR036291">
    <property type="entry name" value="NAD(P)-bd_dom_sf"/>
</dbReference>
<evidence type="ECO:0000256" key="3">
    <source>
        <dbReference type="ARBA" id="ARBA00023002"/>
    </source>
</evidence>
<keyword evidence="3" id="KW-0560">Oxidoreductase</keyword>
<dbReference type="GO" id="GO:0016616">
    <property type="term" value="F:oxidoreductase activity, acting on the CH-OH group of donors, NAD or NADP as acceptor"/>
    <property type="evidence" value="ECO:0007669"/>
    <property type="project" value="TreeGrafter"/>
</dbReference>
<accession>A0AAV9X137</accession>
<comment type="similarity">
    <text evidence="1">Belongs to the short-chain dehydrogenases/reductases (SDR) family.</text>
</comment>
<dbReference type="PANTHER" id="PTHR24322">
    <property type="entry name" value="PKSB"/>
    <property type="match status" value="1"/>
</dbReference>
<evidence type="ECO:0000256" key="2">
    <source>
        <dbReference type="ARBA" id="ARBA00022857"/>
    </source>
</evidence>
<organism evidence="4 5">
    <name type="scientific">Orbilia ellipsospora</name>
    <dbReference type="NCBI Taxonomy" id="2528407"/>
    <lineage>
        <taxon>Eukaryota</taxon>
        <taxon>Fungi</taxon>
        <taxon>Dikarya</taxon>
        <taxon>Ascomycota</taxon>
        <taxon>Pezizomycotina</taxon>
        <taxon>Orbiliomycetes</taxon>
        <taxon>Orbiliales</taxon>
        <taxon>Orbiliaceae</taxon>
        <taxon>Orbilia</taxon>
    </lineage>
</organism>
<evidence type="ECO:0008006" key="6">
    <source>
        <dbReference type="Google" id="ProtNLM"/>
    </source>
</evidence>
<comment type="caution">
    <text evidence="4">The sequence shown here is derived from an EMBL/GenBank/DDBJ whole genome shotgun (WGS) entry which is preliminary data.</text>
</comment>
<dbReference type="InterPro" id="IPR020904">
    <property type="entry name" value="Sc_DH/Rdtase_CS"/>
</dbReference>
<dbReference type="AlphaFoldDB" id="A0AAV9X137"/>
<reference evidence="4 5" key="1">
    <citation type="submission" date="2019-10" db="EMBL/GenBank/DDBJ databases">
        <authorList>
            <person name="Palmer J.M."/>
        </authorList>
    </citation>
    <scope>NUCLEOTIDE SEQUENCE [LARGE SCALE GENOMIC DNA]</scope>
    <source>
        <strain evidence="4 5">TWF694</strain>
    </source>
</reference>
<protein>
    <recommendedName>
        <fullName evidence="6">NAD(P)-binding protein</fullName>
    </recommendedName>
</protein>
<evidence type="ECO:0000313" key="5">
    <source>
        <dbReference type="Proteomes" id="UP001365542"/>
    </source>
</evidence>